<accession>A0ABR1NMX0</accession>
<evidence type="ECO:0000256" key="4">
    <source>
        <dbReference type="ARBA" id="ARBA00022989"/>
    </source>
</evidence>
<dbReference type="Pfam" id="PF00083">
    <property type="entry name" value="Sugar_tr"/>
    <property type="match status" value="1"/>
</dbReference>
<evidence type="ECO:0000313" key="8">
    <source>
        <dbReference type="EMBL" id="KAK7707778.1"/>
    </source>
</evidence>
<name>A0ABR1NMX0_DIAER</name>
<comment type="subcellular location">
    <subcellularLocation>
        <location evidence="1">Membrane</location>
        <topology evidence="1">Multi-pass membrane protein</topology>
    </subcellularLocation>
</comment>
<dbReference type="PANTHER" id="PTHR23511:SF4">
    <property type="entry name" value="MAJOR FACILITATOR SUPERFAMILY (MFS) PROFILE DOMAIN-CONTAINING PROTEIN"/>
    <property type="match status" value="1"/>
</dbReference>
<evidence type="ECO:0000256" key="5">
    <source>
        <dbReference type="ARBA" id="ARBA00023136"/>
    </source>
</evidence>
<proteinExistence type="predicted"/>
<evidence type="ECO:0000259" key="7">
    <source>
        <dbReference type="PROSITE" id="PS50850"/>
    </source>
</evidence>
<dbReference type="Proteomes" id="UP001430848">
    <property type="component" value="Unassembled WGS sequence"/>
</dbReference>
<feature type="transmembrane region" description="Helical" evidence="6">
    <location>
        <begin position="274"/>
        <end position="294"/>
    </location>
</feature>
<evidence type="ECO:0000256" key="1">
    <source>
        <dbReference type="ARBA" id="ARBA00004141"/>
    </source>
</evidence>
<keyword evidence="2" id="KW-0813">Transport</keyword>
<dbReference type="InterPro" id="IPR005828">
    <property type="entry name" value="MFS_sugar_transport-like"/>
</dbReference>
<keyword evidence="4 6" id="KW-1133">Transmembrane helix</keyword>
<dbReference type="PANTHER" id="PTHR23511">
    <property type="entry name" value="SYNAPTIC VESICLE GLYCOPROTEIN 2"/>
    <property type="match status" value="1"/>
</dbReference>
<organism evidence="8 9">
    <name type="scientific">Diaporthe eres</name>
    <name type="common">Phomopsis oblonga</name>
    <dbReference type="NCBI Taxonomy" id="83184"/>
    <lineage>
        <taxon>Eukaryota</taxon>
        <taxon>Fungi</taxon>
        <taxon>Dikarya</taxon>
        <taxon>Ascomycota</taxon>
        <taxon>Pezizomycotina</taxon>
        <taxon>Sordariomycetes</taxon>
        <taxon>Sordariomycetidae</taxon>
        <taxon>Diaporthales</taxon>
        <taxon>Diaporthaceae</taxon>
        <taxon>Diaporthe</taxon>
        <taxon>Diaporthe eres species complex</taxon>
    </lineage>
</organism>
<evidence type="ECO:0000256" key="6">
    <source>
        <dbReference type="SAM" id="Phobius"/>
    </source>
</evidence>
<feature type="transmembrane region" description="Helical" evidence="6">
    <location>
        <begin position="128"/>
        <end position="146"/>
    </location>
</feature>
<keyword evidence="3 6" id="KW-0812">Transmembrane</keyword>
<keyword evidence="5 6" id="KW-0472">Membrane</keyword>
<sequence length="364" mass="39150">MSDPEKGVDGRSRISIESSPLGTSEEITIDVLGHEETNAVTRNKIHLVNDAIDEIGWTPFHTKLFCLSGFGYAVDSLVAMLAGITAGQAYAEVGNGGYPTTLAMSLYAGLFVGALFWGLGADLVGRKIAFNMTLFIASISTVVAGAAPNWPVLGLFVALIGFAAGGNLVLDPTVFLEYLPSKYQWLITCMAFWWGIGQTAAGFIAWGFFSHSGWSCSPDEPEKCTWHNNKAWRLIFFTAGALVFALSLLRVFVIQLKETPKYMLSYGKEEQLVTALRALAAVCINTYYGTLYAYTAEVLPSAHRTTGNGISVGCNRIMGLLSAVIAQVGDTTTTTPLYICAAMFIIMSIVSAALPFEPRGTRAS</sequence>
<feature type="transmembrane region" description="Helical" evidence="6">
    <location>
        <begin position="231"/>
        <end position="253"/>
    </location>
</feature>
<evidence type="ECO:0000256" key="3">
    <source>
        <dbReference type="ARBA" id="ARBA00022692"/>
    </source>
</evidence>
<dbReference type="Gene3D" id="1.20.1250.20">
    <property type="entry name" value="MFS general substrate transporter like domains"/>
    <property type="match status" value="2"/>
</dbReference>
<evidence type="ECO:0000256" key="2">
    <source>
        <dbReference type="ARBA" id="ARBA00022448"/>
    </source>
</evidence>
<feature type="transmembrane region" description="Helical" evidence="6">
    <location>
        <begin position="152"/>
        <end position="170"/>
    </location>
</feature>
<feature type="transmembrane region" description="Helical" evidence="6">
    <location>
        <begin position="191"/>
        <end position="211"/>
    </location>
</feature>
<comment type="caution">
    <text evidence="8">The sequence shown here is derived from an EMBL/GenBank/DDBJ whole genome shotgun (WGS) entry which is preliminary data.</text>
</comment>
<reference evidence="8 9" key="1">
    <citation type="submission" date="2024-02" db="EMBL/GenBank/DDBJ databases">
        <title>De novo assembly and annotation of 12 fungi associated with fruit tree decline syndrome in Ontario, Canada.</title>
        <authorList>
            <person name="Sulman M."/>
            <person name="Ellouze W."/>
            <person name="Ilyukhin E."/>
        </authorList>
    </citation>
    <scope>NUCLEOTIDE SEQUENCE [LARGE SCALE GENOMIC DNA]</scope>
    <source>
        <strain evidence="8 9">M169</strain>
    </source>
</reference>
<feature type="transmembrane region" description="Helical" evidence="6">
    <location>
        <begin position="336"/>
        <end position="356"/>
    </location>
</feature>
<gene>
    <name evidence="8" type="primary">FGR2_2</name>
    <name evidence="8" type="ORF">SLS63_013652</name>
</gene>
<dbReference type="EMBL" id="JAKNSF020000195">
    <property type="protein sequence ID" value="KAK7707778.1"/>
    <property type="molecule type" value="Genomic_DNA"/>
</dbReference>
<dbReference type="PROSITE" id="PS50850">
    <property type="entry name" value="MFS"/>
    <property type="match status" value="1"/>
</dbReference>
<evidence type="ECO:0000313" key="9">
    <source>
        <dbReference type="Proteomes" id="UP001430848"/>
    </source>
</evidence>
<protein>
    <submittedName>
        <fullName evidence="8">Filamentous Growth Regulator</fullName>
    </submittedName>
</protein>
<feature type="domain" description="Major facilitator superfamily (MFS) profile" evidence="7">
    <location>
        <begin position="64"/>
        <end position="364"/>
    </location>
</feature>
<feature type="transmembrane region" description="Helical" evidence="6">
    <location>
        <begin position="102"/>
        <end position="121"/>
    </location>
</feature>
<feature type="transmembrane region" description="Helical" evidence="6">
    <location>
        <begin position="70"/>
        <end position="90"/>
    </location>
</feature>
<keyword evidence="9" id="KW-1185">Reference proteome</keyword>
<dbReference type="InterPro" id="IPR036259">
    <property type="entry name" value="MFS_trans_sf"/>
</dbReference>
<dbReference type="InterPro" id="IPR020846">
    <property type="entry name" value="MFS_dom"/>
</dbReference>
<dbReference type="SUPFAM" id="SSF103473">
    <property type="entry name" value="MFS general substrate transporter"/>
    <property type="match status" value="2"/>
</dbReference>